<keyword evidence="2" id="KW-1133">Transmembrane helix</keyword>
<evidence type="ECO:0000313" key="4">
    <source>
        <dbReference type="EMBL" id="KPQ31334.1"/>
    </source>
</evidence>
<keyword evidence="2" id="KW-0472">Membrane</keyword>
<feature type="transmembrane region" description="Helical" evidence="2">
    <location>
        <begin position="39"/>
        <end position="58"/>
    </location>
</feature>
<dbReference type="Pfam" id="PF00892">
    <property type="entry name" value="EamA"/>
    <property type="match status" value="1"/>
</dbReference>
<comment type="caution">
    <text evidence="4">The sequence shown here is derived from an EMBL/GenBank/DDBJ whole genome shotgun (WGS) entry which is preliminary data.</text>
</comment>
<name>A0A0P7ZFH5_9CYAN</name>
<dbReference type="EMBL" id="LJZR01000110">
    <property type="protein sequence ID" value="KPQ31334.1"/>
    <property type="molecule type" value="Genomic_DNA"/>
</dbReference>
<evidence type="ECO:0000256" key="2">
    <source>
        <dbReference type="SAM" id="Phobius"/>
    </source>
</evidence>
<dbReference type="InterPro" id="IPR000620">
    <property type="entry name" value="EamA_dom"/>
</dbReference>
<evidence type="ECO:0000313" key="5">
    <source>
        <dbReference type="Proteomes" id="UP000050465"/>
    </source>
</evidence>
<dbReference type="GO" id="GO:0016020">
    <property type="term" value="C:membrane"/>
    <property type="evidence" value="ECO:0007669"/>
    <property type="project" value="InterPro"/>
</dbReference>
<comment type="similarity">
    <text evidence="1">Belongs to the EamA transporter family.</text>
</comment>
<sequence length="85" mass="9310">MDTLKNPRIQGLVTLSLIALVWGTTFPLLKLSLEDLSPGLLTFGRFFCAAIILMPFVFPLDRSLVKDGVLLGAVFFYPSPPKTLG</sequence>
<evidence type="ECO:0000259" key="3">
    <source>
        <dbReference type="Pfam" id="PF00892"/>
    </source>
</evidence>
<organism evidence="4 5">
    <name type="scientific">Phormidesmis priestleyi Ana</name>
    <dbReference type="NCBI Taxonomy" id="1666911"/>
    <lineage>
        <taxon>Bacteria</taxon>
        <taxon>Bacillati</taxon>
        <taxon>Cyanobacteriota</taxon>
        <taxon>Cyanophyceae</taxon>
        <taxon>Leptolyngbyales</taxon>
        <taxon>Leptolyngbyaceae</taxon>
        <taxon>Phormidesmis</taxon>
    </lineage>
</organism>
<accession>A0A0P7ZFH5</accession>
<dbReference type="AlphaFoldDB" id="A0A0P7ZFH5"/>
<dbReference type="Proteomes" id="UP000050465">
    <property type="component" value="Unassembled WGS sequence"/>
</dbReference>
<feature type="domain" description="EamA" evidence="3">
    <location>
        <begin position="11"/>
        <end position="72"/>
    </location>
</feature>
<dbReference type="STRING" id="1666911.HLUCCA11_23970"/>
<keyword evidence="2" id="KW-0812">Transmembrane</keyword>
<gene>
    <name evidence="4" type="ORF">HLUCCA11_23970</name>
</gene>
<evidence type="ECO:0000256" key="1">
    <source>
        <dbReference type="ARBA" id="ARBA00007362"/>
    </source>
</evidence>
<feature type="transmembrane region" description="Helical" evidence="2">
    <location>
        <begin position="12"/>
        <end position="33"/>
    </location>
</feature>
<reference evidence="4 5" key="1">
    <citation type="submission" date="2015-09" db="EMBL/GenBank/DDBJ databases">
        <title>Identification and resolution of microdiversity through metagenomic sequencing of parallel consortia.</title>
        <authorList>
            <person name="Nelson W.C."/>
            <person name="Romine M.F."/>
            <person name="Lindemann S.R."/>
        </authorList>
    </citation>
    <scope>NUCLEOTIDE SEQUENCE [LARGE SCALE GENOMIC DNA]</scope>
    <source>
        <strain evidence="4">Ana</strain>
    </source>
</reference>
<proteinExistence type="inferred from homology"/>
<protein>
    <submittedName>
        <fullName evidence="4">EamA-like transporter family</fullName>
    </submittedName>
</protein>